<keyword evidence="1" id="KW-0472">Membrane</keyword>
<protein>
    <submittedName>
        <fullName evidence="2">Uncharacterized protein</fullName>
    </submittedName>
</protein>
<dbReference type="PROSITE" id="PS51257">
    <property type="entry name" value="PROKAR_LIPOPROTEIN"/>
    <property type="match status" value="1"/>
</dbReference>
<keyword evidence="1" id="KW-1133">Transmembrane helix</keyword>
<keyword evidence="1" id="KW-0812">Transmembrane</keyword>
<sequence length="87" mass="9918">MKALYNSFANLFVLLGGCFLISPLLLYRFIHSDYDRYIWVINGPYPFSHLGSDPFQILAGVLFLSITVLFLVTGLLFRISVKNVELD</sequence>
<organism evidence="2 3">
    <name type="scientific">Priestia veravalensis</name>
    <dbReference type="NCBI Taxonomy" id="1414648"/>
    <lineage>
        <taxon>Bacteria</taxon>
        <taxon>Bacillati</taxon>
        <taxon>Bacillota</taxon>
        <taxon>Bacilli</taxon>
        <taxon>Bacillales</taxon>
        <taxon>Bacillaceae</taxon>
        <taxon>Priestia</taxon>
    </lineage>
</organism>
<dbReference type="AlphaFoldDB" id="A0A0V8JHM3"/>
<reference evidence="2 3" key="1">
    <citation type="submission" date="2015-11" db="EMBL/GenBank/DDBJ databases">
        <title>Bacillus caseinolyticus sp nov.</title>
        <authorList>
            <person name="Dastager S.G."/>
            <person name="Mawlankar R."/>
        </authorList>
    </citation>
    <scope>NUCLEOTIDE SEQUENCE [LARGE SCALE GENOMIC DNA]</scope>
    <source>
        <strain evidence="2 3">SGD-V-76</strain>
    </source>
</reference>
<dbReference type="RefSeq" id="WP_025911270.1">
    <property type="nucleotide sequence ID" value="NZ_KQ758696.1"/>
</dbReference>
<evidence type="ECO:0000313" key="2">
    <source>
        <dbReference type="EMBL" id="KSU86495.1"/>
    </source>
</evidence>
<comment type="caution">
    <text evidence="2">The sequence shown here is derived from an EMBL/GenBank/DDBJ whole genome shotgun (WGS) entry which is preliminary data.</text>
</comment>
<evidence type="ECO:0000256" key="1">
    <source>
        <dbReference type="SAM" id="Phobius"/>
    </source>
</evidence>
<name>A0A0V8JHM3_9BACI</name>
<feature type="transmembrane region" description="Helical" evidence="1">
    <location>
        <begin position="12"/>
        <end position="30"/>
    </location>
</feature>
<accession>A0A0V8JHM3</accession>
<feature type="transmembrane region" description="Helical" evidence="1">
    <location>
        <begin position="55"/>
        <end position="77"/>
    </location>
</feature>
<dbReference type="EMBL" id="LNQP01000081">
    <property type="protein sequence ID" value="KSU86495.1"/>
    <property type="molecule type" value="Genomic_DNA"/>
</dbReference>
<gene>
    <name evidence="2" type="ORF">AS180_18290</name>
</gene>
<dbReference type="Proteomes" id="UP000053681">
    <property type="component" value="Unassembled WGS sequence"/>
</dbReference>
<evidence type="ECO:0000313" key="3">
    <source>
        <dbReference type="Proteomes" id="UP000053681"/>
    </source>
</evidence>
<proteinExistence type="predicted"/>
<keyword evidence="3" id="KW-1185">Reference proteome</keyword>